<proteinExistence type="predicted"/>
<keyword evidence="4 7" id="KW-0812">Transmembrane</keyword>
<keyword evidence="3" id="KW-1003">Cell membrane</keyword>
<evidence type="ECO:0000256" key="4">
    <source>
        <dbReference type="ARBA" id="ARBA00022692"/>
    </source>
</evidence>
<evidence type="ECO:0000256" key="3">
    <source>
        <dbReference type="ARBA" id="ARBA00022475"/>
    </source>
</evidence>
<dbReference type="GO" id="GO:0022857">
    <property type="term" value="F:transmembrane transporter activity"/>
    <property type="evidence" value="ECO:0007669"/>
    <property type="project" value="InterPro"/>
</dbReference>
<dbReference type="EMBL" id="FOGC01000001">
    <property type="protein sequence ID" value="SEQ06251.1"/>
    <property type="molecule type" value="Genomic_DNA"/>
</dbReference>
<feature type="transmembrane region" description="Helical" evidence="7">
    <location>
        <begin position="87"/>
        <end position="107"/>
    </location>
</feature>
<feature type="transmembrane region" description="Helical" evidence="7">
    <location>
        <begin position="454"/>
        <end position="475"/>
    </location>
</feature>
<keyword evidence="5 7" id="KW-1133">Transmembrane helix</keyword>
<name>A0A1H9CYN5_9GAMM</name>
<feature type="transmembrane region" description="Helical" evidence="7">
    <location>
        <begin position="375"/>
        <end position="391"/>
    </location>
</feature>
<organism evidence="8 9">
    <name type="scientific">Rosenbergiella nectarea</name>
    <dbReference type="NCBI Taxonomy" id="988801"/>
    <lineage>
        <taxon>Bacteria</taxon>
        <taxon>Pseudomonadati</taxon>
        <taxon>Pseudomonadota</taxon>
        <taxon>Gammaproteobacteria</taxon>
        <taxon>Enterobacterales</taxon>
        <taxon>Erwiniaceae</taxon>
        <taxon>Rosenbergiella</taxon>
    </lineage>
</organism>
<dbReference type="Proteomes" id="UP000242515">
    <property type="component" value="Unassembled WGS sequence"/>
</dbReference>
<dbReference type="RefSeq" id="WP_092671098.1">
    <property type="nucleotide sequence ID" value="NZ_FOGC01000001.1"/>
</dbReference>
<dbReference type="PANTHER" id="PTHR30509">
    <property type="entry name" value="P-HYDROXYBENZOIC ACID EFFLUX PUMP SUBUNIT-RELATED"/>
    <property type="match status" value="1"/>
</dbReference>
<feature type="transmembrane region" description="Helical" evidence="7">
    <location>
        <begin position="61"/>
        <end position="80"/>
    </location>
</feature>
<dbReference type="NCBIfam" id="NF007916">
    <property type="entry name" value="PRK10631.1"/>
    <property type="match status" value="1"/>
</dbReference>
<dbReference type="PANTHER" id="PTHR30509:SF9">
    <property type="entry name" value="MULTIDRUG RESISTANCE PROTEIN MDTO"/>
    <property type="match status" value="1"/>
</dbReference>
<feature type="transmembrane region" description="Helical" evidence="7">
    <location>
        <begin position="113"/>
        <end position="131"/>
    </location>
</feature>
<dbReference type="InterPro" id="IPR006726">
    <property type="entry name" value="PHBA_efflux_AaeB/fusaric-R"/>
</dbReference>
<evidence type="ECO:0000256" key="1">
    <source>
        <dbReference type="ARBA" id="ARBA00004651"/>
    </source>
</evidence>
<keyword evidence="2" id="KW-0813">Transport</keyword>
<reference evidence="9" key="1">
    <citation type="submission" date="2016-10" db="EMBL/GenBank/DDBJ databases">
        <authorList>
            <person name="Varghese N."/>
            <person name="Submissions S."/>
        </authorList>
    </citation>
    <scope>NUCLEOTIDE SEQUENCE [LARGE SCALE GENOMIC DNA]</scope>
    <source>
        <strain evidence="9">8N4</strain>
    </source>
</reference>
<dbReference type="OrthoDB" id="9807111at2"/>
<evidence type="ECO:0000256" key="6">
    <source>
        <dbReference type="ARBA" id="ARBA00023136"/>
    </source>
</evidence>
<feature type="transmembrane region" description="Helical" evidence="7">
    <location>
        <begin position="7"/>
        <end position="25"/>
    </location>
</feature>
<dbReference type="STRING" id="988801.SAMN05216522_10162"/>
<dbReference type="AlphaFoldDB" id="A0A1H9CYN5"/>
<accession>A0A1H9CYN5</accession>
<keyword evidence="9" id="KW-1185">Reference proteome</keyword>
<feature type="transmembrane region" description="Helical" evidence="7">
    <location>
        <begin position="403"/>
        <end position="421"/>
    </location>
</feature>
<gene>
    <name evidence="8" type="ORF">SAMN05216522_10162</name>
</gene>
<evidence type="ECO:0000313" key="8">
    <source>
        <dbReference type="EMBL" id="SEQ06251.1"/>
    </source>
</evidence>
<keyword evidence="6 7" id="KW-0472">Membrane</keyword>
<protein>
    <submittedName>
        <fullName evidence="8">p-hydroxybenzoic acid efflux pump subunit AaeB</fullName>
    </submittedName>
</protein>
<dbReference type="GO" id="GO:0005886">
    <property type="term" value="C:plasma membrane"/>
    <property type="evidence" value="ECO:0007669"/>
    <property type="project" value="UniProtKB-SubCell"/>
</dbReference>
<dbReference type="Pfam" id="PF04632">
    <property type="entry name" value="FUSC"/>
    <property type="match status" value="1"/>
</dbReference>
<comment type="subcellular location">
    <subcellularLocation>
        <location evidence="1">Cell membrane</location>
        <topology evidence="1">Multi-pass membrane protein</topology>
    </subcellularLocation>
</comment>
<evidence type="ECO:0000256" key="5">
    <source>
        <dbReference type="ARBA" id="ARBA00022989"/>
    </source>
</evidence>
<feature type="transmembrane region" description="Helical" evidence="7">
    <location>
        <begin position="481"/>
        <end position="499"/>
    </location>
</feature>
<evidence type="ECO:0000256" key="2">
    <source>
        <dbReference type="ARBA" id="ARBA00022448"/>
    </source>
</evidence>
<feature type="transmembrane region" description="Helical" evidence="7">
    <location>
        <begin position="427"/>
        <end position="447"/>
    </location>
</feature>
<evidence type="ECO:0000313" key="9">
    <source>
        <dbReference type="Proteomes" id="UP000242515"/>
    </source>
</evidence>
<sequence>MIQFLRFPVKLTFAVLLAMLLGFYFNLETPRWAVMTAGIVAGGQAFAAGGDPYSGALRYRGLLRIIGTFLGCIAALAIVMTTIRAPMIMLFLSCLWAGFCVWISSLVKVDNSYAFGLAGYTALIIIISSNASGSMELMPRLAVERCSEIFIGIICAILADTFFSPRSIKRVIDQEVDQLLLAQYQLLQLCVGLGEKEDVDKAWSSLVARSSAFSGMRSQLKMESSHWQNSSRRLKMLNTLSLTMITHSTETYLNLQAHPEYLSSAFVEVIEQKVETIGDLRTKVRELRKLFNEYPAESVPLALSTWVSAASEYLLLSKGIRSNVKINGTEEAILRREVIVAPKSAETHHAMINGIRTFVATFSGVLFWLYSGWNAGSGCMIMLAVVTALAMRIPNPLMMAKDFLYGMTAAFPIGLLYYAYLMPNTQQSIFLLCLIIGALAFVAGVLIQRRQVGALGGFIGTLNVIVLSNPITFPIESFLENALGQVIGCFLSLMVILLIRDKSKAKTGRKILNRLMYAAVASLTTNPSRRRENHLPALYQQLFMLLNMFPGDLNKYRLALTLIISQQRLRSFAIPPNPVLSHFHQQLRLTGDEVIAAHSVEKKEYYYTRLLKELTDYEQLLSEYQASISMQESVRRLTDILTRYQSTMINI</sequence>
<evidence type="ECO:0000256" key="7">
    <source>
        <dbReference type="SAM" id="Phobius"/>
    </source>
</evidence>